<evidence type="ECO:0000313" key="1">
    <source>
        <dbReference type="EMBL" id="KMW23712.1"/>
    </source>
</evidence>
<dbReference type="Proteomes" id="UP000037392">
    <property type="component" value="Unassembled WGS sequence"/>
</dbReference>
<name>A0A0J9CFA9_9FIRM</name>
<dbReference type="GeneID" id="93165704"/>
<dbReference type="AlphaFoldDB" id="A0A0J9CFA9"/>
<organism evidence="1 2">
    <name type="scientific">[Clostridium] citroniae WAL-19142</name>
    <dbReference type="NCBI Taxonomy" id="742734"/>
    <lineage>
        <taxon>Bacteria</taxon>
        <taxon>Bacillati</taxon>
        <taxon>Bacillota</taxon>
        <taxon>Clostridia</taxon>
        <taxon>Lachnospirales</taxon>
        <taxon>Lachnospiraceae</taxon>
        <taxon>Enterocloster</taxon>
    </lineage>
</organism>
<gene>
    <name evidence="1" type="ORF">HMPREF9470_00928</name>
</gene>
<protein>
    <recommendedName>
        <fullName evidence="3">DUF2971 domain-containing protein</fullName>
    </recommendedName>
</protein>
<accession>A0A0J9CFA9</accession>
<dbReference type="OrthoDB" id="1234596at2"/>
<comment type="caution">
    <text evidence="1">The sequence shown here is derived from an EMBL/GenBank/DDBJ whole genome shotgun (WGS) entry which is preliminary data.</text>
</comment>
<evidence type="ECO:0000313" key="2">
    <source>
        <dbReference type="Proteomes" id="UP000037392"/>
    </source>
</evidence>
<dbReference type="PATRIC" id="fig|742734.4.peg.984"/>
<reference evidence="1 2" key="1">
    <citation type="submission" date="2011-04" db="EMBL/GenBank/DDBJ databases">
        <title>The Genome Sequence of Clostridium citroniae WAL-19142.</title>
        <authorList>
            <consortium name="The Broad Institute Genome Sequencing Platform"/>
            <person name="Earl A."/>
            <person name="Ward D."/>
            <person name="Feldgarden M."/>
            <person name="Gevers D."/>
            <person name="Warren Y.A."/>
            <person name="Tyrrell K.L."/>
            <person name="Citron D.M."/>
            <person name="Goldstein E.J."/>
            <person name="Daigneault M."/>
            <person name="Allen-Vercoe E."/>
            <person name="Young S.K."/>
            <person name="Zeng Q."/>
            <person name="Gargeya S."/>
            <person name="Fitzgerald M."/>
            <person name="Haas B."/>
            <person name="Abouelleil A."/>
            <person name="Alvarado L."/>
            <person name="Arachchi H.M."/>
            <person name="Berlin A."/>
            <person name="Brown A."/>
            <person name="Chapman S.B."/>
            <person name="Chen Z."/>
            <person name="Dunbar C."/>
            <person name="Freedman E."/>
            <person name="Gearin G."/>
            <person name="Gellesch M."/>
            <person name="Goldberg J."/>
            <person name="Griggs A."/>
            <person name="Gujja S."/>
            <person name="Heilman E.R."/>
            <person name="Heiman D."/>
            <person name="Howarth C."/>
            <person name="Larson L."/>
            <person name="Lui A."/>
            <person name="MacDonald P.J."/>
            <person name="Mehta T."/>
            <person name="Montmayeur A."/>
            <person name="Murphy C."/>
            <person name="Neiman D."/>
            <person name="Pearson M."/>
            <person name="Priest M."/>
            <person name="Roberts A."/>
            <person name="Saif S."/>
            <person name="Shea T."/>
            <person name="Shenoy N."/>
            <person name="Sisk P."/>
            <person name="Stolte C."/>
            <person name="Sykes S."/>
            <person name="White J."/>
            <person name="Yandava C."/>
            <person name="Wortman J."/>
            <person name="Nusbaum C."/>
            <person name="Birren B."/>
        </authorList>
    </citation>
    <scope>NUCLEOTIDE SEQUENCE [LARGE SCALE GENOMIC DNA]</scope>
    <source>
        <strain evidence="1 2">WAL-19142</strain>
    </source>
</reference>
<evidence type="ECO:0008006" key="3">
    <source>
        <dbReference type="Google" id="ProtNLM"/>
    </source>
</evidence>
<sequence length="267" mass="31375">MKLPDFLYHYTSIETLALILSKRTLRFNCLSFVDDPDESKASDIEDIGRLCVVSCWTDREEESIPMWQMYTPNSKGVRLKMRRYPFKEYPATMKGSWIRLDNNEIGDEIGNLNNYRSYIDENKIARENRAFVIPPAPELIQMSYSNKEEMIYPQILFDKNNRFEISGIGQYKRECWEFQSEWRYRILFTPFSAEGIEKGEGFESIKHSKNVPYKEYYLELSENALEGAEVVMGPKTSEAEKIIVESLIEKFQGEYIVPVRQSKLSLR</sequence>
<dbReference type="RefSeq" id="WP_048929317.1">
    <property type="nucleotide sequence ID" value="NZ_KQ235876.1"/>
</dbReference>
<proteinExistence type="predicted"/>
<dbReference type="EMBL" id="ADLK01000005">
    <property type="protein sequence ID" value="KMW23712.1"/>
    <property type="molecule type" value="Genomic_DNA"/>
</dbReference>